<accession>A0A2P5B078</accession>
<evidence type="ECO:0000313" key="2">
    <source>
        <dbReference type="EMBL" id="PON42208.1"/>
    </source>
</evidence>
<sequence>FRFFLKWVFVSFWYIPRQCALRFELGSFPNGFLFDCRLVLSVLIGIFLFSSKIFDACACCRLFFLRIFFWVLFIFSLLPFLFAIYVSFSFILIFLLSSCSRLDHCPHI</sequence>
<keyword evidence="1" id="KW-0812">Transmembrane</keyword>
<dbReference type="EMBL" id="JXTB01000397">
    <property type="protein sequence ID" value="PON42208.1"/>
    <property type="molecule type" value="Genomic_DNA"/>
</dbReference>
<feature type="transmembrane region" description="Helical" evidence="1">
    <location>
        <begin position="32"/>
        <end position="51"/>
    </location>
</feature>
<proteinExistence type="predicted"/>
<name>A0A2P5B078_PARAD</name>
<feature type="non-terminal residue" evidence="2">
    <location>
        <position position="1"/>
    </location>
</feature>
<keyword evidence="3" id="KW-1185">Reference proteome</keyword>
<reference evidence="3" key="1">
    <citation type="submission" date="2016-06" db="EMBL/GenBank/DDBJ databases">
        <title>Parallel loss of symbiosis genes in relatives of nitrogen-fixing non-legume Parasponia.</title>
        <authorList>
            <person name="Van Velzen R."/>
            <person name="Holmer R."/>
            <person name="Bu F."/>
            <person name="Rutten L."/>
            <person name="Van Zeijl A."/>
            <person name="Liu W."/>
            <person name="Santuari L."/>
            <person name="Cao Q."/>
            <person name="Sharma T."/>
            <person name="Shen D."/>
            <person name="Roswanjaya Y."/>
            <person name="Wardhani T."/>
            <person name="Kalhor M.S."/>
            <person name="Jansen J."/>
            <person name="Van den Hoogen J."/>
            <person name="Gungor B."/>
            <person name="Hartog M."/>
            <person name="Hontelez J."/>
            <person name="Verver J."/>
            <person name="Yang W.-C."/>
            <person name="Schijlen E."/>
            <person name="Repin R."/>
            <person name="Schilthuizen M."/>
            <person name="Schranz E."/>
            <person name="Heidstra R."/>
            <person name="Miyata K."/>
            <person name="Fedorova E."/>
            <person name="Kohlen W."/>
            <person name="Bisseling T."/>
            <person name="Smit S."/>
            <person name="Geurts R."/>
        </authorList>
    </citation>
    <scope>NUCLEOTIDE SEQUENCE [LARGE SCALE GENOMIC DNA]</scope>
    <source>
        <strain evidence="3">cv. WU1-14</strain>
    </source>
</reference>
<evidence type="ECO:0000313" key="3">
    <source>
        <dbReference type="Proteomes" id="UP000237105"/>
    </source>
</evidence>
<dbReference type="Proteomes" id="UP000237105">
    <property type="component" value="Unassembled WGS sequence"/>
</dbReference>
<gene>
    <name evidence="2" type="ORF">PanWU01x14_283860</name>
</gene>
<feature type="transmembrane region" description="Helical" evidence="1">
    <location>
        <begin position="63"/>
        <end position="96"/>
    </location>
</feature>
<keyword evidence="1" id="KW-1133">Transmembrane helix</keyword>
<organism evidence="2 3">
    <name type="scientific">Parasponia andersonii</name>
    <name type="common">Sponia andersonii</name>
    <dbReference type="NCBI Taxonomy" id="3476"/>
    <lineage>
        <taxon>Eukaryota</taxon>
        <taxon>Viridiplantae</taxon>
        <taxon>Streptophyta</taxon>
        <taxon>Embryophyta</taxon>
        <taxon>Tracheophyta</taxon>
        <taxon>Spermatophyta</taxon>
        <taxon>Magnoliopsida</taxon>
        <taxon>eudicotyledons</taxon>
        <taxon>Gunneridae</taxon>
        <taxon>Pentapetalae</taxon>
        <taxon>rosids</taxon>
        <taxon>fabids</taxon>
        <taxon>Rosales</taxon>
        <taxon>Cannabaceae</taxon>
        <taxon>Parasponia</taxon>
    </lineage>
</organism>
<dbReference type="OrthoDB" id="10515389at2759"/>
<comment type="caution">
    <text evidence="2">The sequence shown here is derived from an EMBL/GenBank/DDBJ whole genome shotgun (WGS) entry which is preliminary data.</text>
</comment>
<evidence type="ECO:0000256" key="1">
    <source>
        <dbReference type="SAM" id="Phobius"/>
    </source>
</evidence>
<dbReference type="AlphaFoldDB" id="A0A2P5B078"/>
<keyword evidence="1" id="KW-0472">Membrane</keyword>
<protein>
    <submittedName>
        <fullName evidence="2">Uncharacterized protein</fullName>
    </submittedName>
</protein>